<dbReference type="PRINTS" id="PR00062">
    <property type="entry name" value="RIBOSOMALL20"/>
</dbReference>
<dbReference type="HAMAP" id="MF_00382">
    <property type="entry name" value="Ribosomal_bL20"/>
    <property type="match status" value="1"/>
</dbReference>
<protein>
    <recommendedName>
        <fullName evidence="4 5">Large ribosomal subunit protein bL20</fullName>
    </recommendedName>
</protein>
<dbReference type="FunFam" id="1.10.1900.20:FF:000001">
    <property type="entry name" value="50S ribosomal protein L20"/>
    <property type="match status" value="1"/>
</dbReference>
<dbReference type="SUPFAM" id="SSF74731">
    <property type="entry name" value="Ribosomal protein L20"/>
    <property type="match status" value="1"/>
</dbReference>
<comment type="similarity">
    <text evidence="1 5 6">Belongs to the bacterial ribosomal protein bL20 family.</text>
</comment>
<gene>
    <name evidence="5" type="primary">rplT</name>
    <name evidence="8" type="ORF">COT75_00500</name>
</gene>
<feature type="region of interest" description="Disordered" evidence="7">
    <location>
        <begin position="1"/>
        <end position="21"/>
    </location>
</feature>
<dbReference type="PANTHER" id="PTHR10986">
    <property type="entry name" value="39S RIBOSOMAL PROTEIN L20"/>
    <property type="match status" value="1"/>
</dbReference>
<keyword evidence="3 5" id="KW-0687">Ribonucleoprotein</keyword>
<dbReference type="CDD" id="cd07026">
    <property type="entry name" value="Ribosomal_L20"/>
    <property type="match status" value="1"/>
</dbReference>
<evidence type="ECO:0000256" key="3">
    <source>
        <dbReference type="ARBA" id="ARBA00023274"/>
    </source>
</evidence>
<organism evidence="8 9">
    <name type="scientific">Candidatus Beckwithbacteria bacterium CG10_big_fil_rev_8_21_14_0_10_34_10</name>
    <dbReference type="NCBI Taxonomy" id="1974495"/>
    <lineage>
        <taxon>Bacteria</taxon>
        <taxon>Candidatus Beckwithiibacteriota</taxon>
    </lineage>
</organism>
<keyword evidence="5 6" id="KW-0694">RNA-binding</keyword>
<proteinExistence type="inferred from homology"/>
<dbReference type="NCBIfam" id="TIGR01032">
    <property type="entry name" value="rplT_bact"/>
    <property type="match status" value="1"/>
</dbReference>
<evidence type="ECO:0000256" key="4">
    <source>
        <dbReference type="ARBA" id="ARBA00035172"/>
    </source>
</evidence>
<evidence type="ECO:0000313" key="9">
    <source>
        <dbReference type="Proteomes" id="UP000230093"/>
    </source>
</evidence>
<reference evidence="9" key="1">
    <citation type="submission" date="2017-09" db="EMBL/GenBank/DDBJ databases">
        <title>Depth-based differentiation of microbial function through sediment-hosted aquifers and enrichment of novel symbionts in the deep terrestrial subsurface.</title>
        <authorList>
            <person name="Probst A.J."/>
            <person name="Ladd B."/>
            <person name="Jarett J.K."/>
            <person name="Geller-Mcgrath D.E."/>
            <person name="Sieber C.M.K."/>
            <person name="Emerson J.B."/>
            <person name="Anantharaman K."/>
            <person name="Thomas B.C."/>
            <person name="Malmstrom R."/>
            <person name="Stieglmeier M."/>
            <person name="Klingl A."/>
            <person name="Woyke T."/>
            <person name="Ryan C.M."/>
            <person name="Banfield J.F."/>
        </authorList>
    </citation>
    <scope>NUCLEOTIDE SEQUENCE [LARGE SCALE GENOMIC DNA]</scope>
</reference>
<evidence type="ECO:0000256" key="6">
    <source>
        <dbReference type="RuleBase" id="RU000560"/>
    </source>
</evidence>
<dbReference type="Gene3D" id="1.10.1900.20">
    <property type="entry name" value="Ribosomal protein L20"/>
    <property type="match status" value="1"/>
</dbReference>
<dbReference type="GO" id="GO:0019843">
    <property type="term" value="F:rRNA binding"/>
    <property type="evidence" value="ECO:0007669"/>
    <property type="project" value="UniProtKB-UniRule"/>
</dbReference>
<dbReference type="GO" id="GO:1990904">
    <property type="term" value="C:ribonucleoprotein complex"/>
    <property type="evidence" value="ECO:0007669"/>
    <property type="project" value="UniProtKB-KW"/>
</dbReference>
<dbReference type="Gene3D" id="6.10.160.10">
    <property type="match status" value="1"/>
</dbReference>
<dbReference type="GO" id="GO:0000027">
    <property type="term" value="P:ribosomal large subunit assembly"/>
    <property type="evidence" value="ECO:0007669"/>
    <property type="project" value="UniProtKB-UniRule"/>
</dbReference>
<dbReference type="GO" id="GO:0003735">
    <property type="term" value="F:structural constituent of ribosome"/>
    <property type="evidence" value="ECO:0007669"/>
    <property type="project" value="InterPro"/>
</dbReference>
<dbReference type="GO" id="GO:0006412">
    <property type="term" value="P:translation"/>
    <property type="evidence" value="ECO:0007669"/>
    <property type="project" value="InterPro"/>
</dbReference>
<keyword evidence="5 6" id="KW-0699">rRNA-binding</keyword>
<dbReference type="InterPro" id="IPR005813">
    <property type="entry name" value="Ribosomal_bL20"/>
</dbReference>
<evidence type="ECO:0000256" key="1">
    <source>
        <dbReference type="ARBA" id="ARBA00007698"/>
    </source>
</evidence>
<dbReference type="Proteomes" id="UP000230093">
    <property type="component" value="Unassembled WGS sequence"/>
</dbReference>
<evidence type="ECO:0000313" key="8">
    <source>
        <dbReference type="EMBL" id="PIS09662.1"/>
    </source>
</evidence>
<evidence type="ECO:0000256" key="7">
    <source>
        <dbReference type="SAM" id="MobiDB-lite"/>
    </source>
</evidence>
<comment type="function">
    <text evidence="5 6">Binds directly to 23S ribosomal RNA and is necessary for the in vitro assembly process of the 50S ribosomal subunit. It is not involved in the protein synthesizing functions of that subunit.</text>
</comment>
<comment type="caution">
    <text evidence="8">The sequence shown here is derived from an EMBL/GenBank/DDBJ whole genome shotgun (WGS) entry which is preliminary data.</text>
</comment>
<name>A0A2H0WAI4_9BACT</name>
<dbReference type="AlphaFoldDB" id="A0A2H0WAI4"/>
<dbReference type="InterPro" id="IPR035566">
    <property type="entry name" value="Ribosomal_protein_bL20_C"/>
</dbReference>
<evidence type="ECO:0000256" key="5">
    <source>
        <dbReference type="HAMAP-Rule" id="MF_00382"/>
    </source>
</evidence>
<accession>A0A2H0WAI4</accession>
<feature type="compositionally biased region" description="Basic residues" evidence="7">
    <location>
        <begin position="10"/>
        <end position="21"/>
    </location>
</feature>
<dbReference type="Pfam" id="PF00453">
    <property type="entry name" value="Ribosomal_L20"/>
    <property type="match status" value="1"/>
</dbReference>
<dbReference type="GO" id="GO:0005840">
    <property type="term" value="C:ribosome"/>
    <property type="evidence" value="ECO:0007669"/>
    <property type="project" value="UniProtKB-KW"/>
</dbReference>
<dbReference type="EMBL" id="PEZT01000001">
    <property type="protein sequence ID" value="PIS09662.1"/>
    <property type="molecule type" value="Genomic_DNA"/>
</dbReference>
<evidence type="ECO:0000256" key="2">
    <source>
        <dbReference type="ARBA" id="ARBA00022980"/>
    </source>
</evidence>
<sequence length="113" mass="13275">MRAKTGTVRRQGHKKVLNRTKGMRMSKGRLFRISKEADLHAGQYSYIGRKLKKRNFRKLWIQRINAALNPLNLKYSVFIKKLSDNKIELNRKILADIAVHDQEGFKKIVNKLK</sequence>
<keyword evidence="2 5" id="KW-0689">Ribosomal protein</keyword>